<keyword evidence="1" id="KW-0315">Glutamine amidotransferase</keyword>
<dbReference type="Pfam" id="PF00117">
    <property type="entry name" value="GATase"/>
    <property type="match status" value="1"/>
</dbReference>
<dbReference type="FunFam" id="3.40.50.880:FF:000003">
    <property type="entry name" value="Anthranilate synthase component II"/>
    <property type="match status" value="1"/>
</dbReference>
<dbReference type="GO" id="GO:0000162">
    <property type="term" value="P:L-tryptophan biosynthetic process"/>
    <property type="evidence" value="ECO:0007669"/>
    <property type="project" value="TreeGrafter"/>
</dbReference>
<dbReference type="NCBIfam" id="TIGR00566">
    <property type="entry name" value="trpG_papA"/>
    <property type="match status" value="1"/>
</dbReference>
<dbReference type="OrthoDB" id="9804328at2"/>
<evidence type="ECO:0000313" key="4">
    <source>
        <dbReference type="Proteomes" id="UP000181997"/>
    </source>
</evidence>
<dbReference type="PRINTS" id="PR00099">
    <property type="entry name" value="CPSGATASE"/>
</dbReference>
<dbReference type="GO" id="GO:0005829">
    <property type="term" value="C:cytosol"/>
    <property type="evidence" value="ECO:0007669"/>
    <property type="project" value="TreeGrafter"/>
</dbReference>
<reference evidence="4" key="1">
    <citation type="submission" date="2016-08" db="EMBL/GenBank/DDBJ databases">
        <authorList>
            <person name="Varghese N."/>
            <person name="Submissions Spin"/>
        </authorList>
    </citation>
    <scope>NUCLEOTIDE SEQUENCE [LARGE SCALE GENOMIC DNA]</scope>
    <source>
        <strain evidence="4">SGD-1123</strain>
    </source>
</reference>
<dbReference type="InterPro" id="IPR050472">
    <property type="entry name" value="Anth_synth/Amidotransfase"/>
</dbReference>
<dbReference type="PANTHER" id="PTHR43418:SF4">
    <property type="entry name" value="MULTIFUNCTIONAL TRYPTOPHAN BIOSYNTHESIS PROTEIN"/>
    <property type="match status" value="1"/>
</dbReference>
<dbReference type="InterPro" id="IPR017926">
    <property type="entry name" value="GATASE"/>
</dbReference>
<feature type="domain" description="Glutamine amidotransferase" evidence="2">
    <location>
        <begin position="3"/>
        <end position="188"/>
    </location>
</feature>
<dbReference type="PRINTS" id="PR00096">
    <property type="entry name" value="GATASE"/>
</dbReference>
<dbReference type="PROSITE" id="PS51273">
    <property type="entry name" value="GATASE_TYPE_1"/>
    <property type="match status" value="1"/>
</dbReference>
<dbReference type="SUPFAM" id="SSF52317">
    <property type="entry name" value="Class I glutamine amidotransferase-like"/>
    <property type="match status" value="1"/>
</dbReference>
<dbReference type="PANTHER" id="PTHR43418">
    <property type="entry name" value="MULTIFUNCTIONAL TRYPTOPHAN BIOSYNTHESIS PROTEIN-RELATED"/>
    <property type="match status" value="1"/>
</dbReference>
<proteinExistence type="predicted"/>
<evidence type="ECO:0000259" key="2">
    <source>
        <dbReference type="Pfam" id="PF00117"/>
    </source>
</evidence>
<name>A0A0V8HLN1_9BACI</name>
<dbReference type="RefSeq" id="WP_058297536.1">
    <property type="nucleotide sequence ID" value="NZ_FMAU01000001.1"/>
</dbReference>
<dbReference type="Proteomes" id="UP000181997">
    <property type="component" value="Unassembled WGS sequence"/>
</dbReference>
<keyword evidence="4" id="KW-1185">Reference proteome</keyword>
<dbReference type="InterPro" id="IPR006221">
    <property type="entry name" value="TrpG/PapA_dom"/>
</dbReference>
<sequence length="203" mass="22647">MILLIDNYDSFTYNLYQYLLELGEDVLIKRNDEITLEGIQELKPEGIILSPGPGTPVDAGICIEIIQNLHASAPILGVCLGHQAIAAAFGAKVVIAERIMHGKTSLIRHEGDGVFQYLSQPLTVMRYHSLVVEKESLPQQFQVTASSMDDNQIMAIKHRRYPLFGVQFHPESIGTETGKKILSNFLEEMRKGNNRERVSAKAI</sequence>
<dbReference type="AlphaFoldDB" id="A0A0V8HLN1"/>
<dbReference type="InterPro" id="IPR029062">
    <property type="entry name" value="Class_I_gatase-like"/>
</dbReference>
<protein>
    <submittedName>
        <fullName evidence="3">Anthranilate synthase component 2</fullName>
    </submittedName>
</protein>
<evidence type="ECO:0000256" key="1">
    <source>
        <dbReference type="ARBA" id="ARBA00022962"/>
    </source>
</evidence>
<evidence type="ECO:0000313" key="3">
    <source>
        <dbReference type="EMBL" id="SCB81591.1"/>
    </source>
</evidence>
<organism evidence="3 4">
    <name type="scientific">[Bacillus] enclensis</name>
    <dbReference type="NCBI Taxonomy" id="1402860"/>
    <lineage>
        <taxon>Bacteria</taxon>
        <taxon>Bacillati</taxon>
        <taxon>Bacillota</taxon>
        <taxon>Bacilli</taxon>
        <taxon>Bacillales</taxon>
        <taxon>Bacillaceae</taxon>
        <taxon>Rossellomorea</taxon>
    </lineage>
</organism>
<gene>
    <name evidence="3" type="ORF">GA0061094_0698</name>
</gene>
<dbReference type="CDD" id="cd01743">
    <property type="entry name" value="GATase1_Anthranilate_Synthase"/>
    <property type="match status" value="1"/>
</dbReference>
<dbReference type="PRINTS" id="PR00097">
    <property type="entry name" value="ANTSNTHASEII"/>
</dbReference>
<dbReference type="Gene3D" id="3.40.50.880">
    <property type="match status" value="1"/>
</dbReference>
<dbReference type="GO" id="GO:0004049">
    <property type="term" value="F:anthranilate synthase activity"/>
    <property type="evidence" value="ECO:0007669"/>
    <property type="project" value="TreeGrafter"/>
</dbReference>
<dbReference type="EMBL" id="FMAU01000001">
    <property type="protein sequence ID" value="SCB81591.1"/>
    <property type="molecule type" value="Genomic_DNA"/>
</dbReference>
<accession>A0A0V8HLN1</accession>